<dbReference type="MEROPS" id="S33.B07"/>
<sequence length="568" mass="66802">MVIVEFYKNCYRKLLRPVLPIKLRSFLKDVISIMVINFFLTFLLMFALWTNFSTHLHKRLDFRDTRSSFTKILPKIASTIKRKTLSYSGAKYAEPEQEILLSLDGDEVNNIEYDRTITHIEAKPSSSDDLVNYKNLNDDNVDEDDSSNWESKVIKTKISVKHTHAYDNYLEDSKLVCDLGYYYRQYGIGFEEIEVETDDGFIIDLWHLKPQNNNNKAGHPILLLHGLLQSSGSFATSGKRSLAYYLYQQGFDVWLGNNRCGFNPKWNMKKLNHDKSKQWDWDIFDMVKYDLKALIQTILNRTGYEKLSLIGHSQGTTQGFMGLVNGEDIYKNDDSTTESGDEFKLIDKLENFVALAPAVYPGPLLDEKMFVQLIRMGIDKPRIFRERSFVPIMMFMRLYVEQNLFAYLSYVMFNYLFDWNDALWDNSLRNRHFMFSPVHVSVKLMQWWLSPDPAKRSFKETAQELFPDKKAWFPLSTERPVSQPNSIHKNKPRETGQNYPNILMFVPRQDRLVDGERLINHFINHEPHSTYKIWYIDEYSHMDVLWANDMIERIGKPIVKNLRFSDNN</sequence>
<dbReference type="OMA" id="HVSVKLM"/>
<evidence type="ECO:0000313" key="11">
    <source>
        <dbReference type="EMBL" id="EDO19026.1"/>
    </source>
</evidence>
<dbReference type="FunCoup" id="A7TFL2">
    <property type="interactions" value="25"/>
</dbReference>
<comment type="catalytic activity">
    <reaction evidence="8">
        <text>a sterol ester + H2O = a sterol + a fatty acid + H(+)</text>
        <dbReference type="Rhea" id="RHEA:10100"/>
        <dbReference type="ChEBI" id="CHEBI:15377"/>
        <dbReference type="ChEBI" id="CHEBI:15378"/>
        <dbReference type="ChEBI" id="CHEBI:15889"/>
        <dbReference type="ChEBI" id="CHEBI:28868"/>
        <dbReference type="ChEBI" id="CHEBI:35915"/>
        <dbReference type="EC" id="3.1.1.13"/>
    </reaction>
</comment>
<keyword evidence="4" id="KW-0442">Lipid degradation</keyword>
<evidence type="ECO:0000256" key="2">
    <source>
        <dbReference type="ARBA" id="ARBA00008645"/>
    </source>
</evidence>
<keyword evidence="9" id="KW-1133">Transmembrane helix</keyword>
<feature type="transmembrane region" description="Helical" evidence="9">
    <location>
        <begin position="30"/>
        <end position="49"/>
    </location>
</feature>
<dbReference type="GO" id="GO:0016020">
    <property type="term" value="C:membrane"/>
    <property type="evidence" value="ECO:0007669"/>
    <property type="project" value="UniProtKB-SubCell"/>
</dbReference>
<accession>A7TFL2</accession>
<dbReference type="EMBL" id="DS480383">
    <property type="protein sequence ID" value="EDO19026.1"/>
    <property type="molecule type" value="Genomic_DNA"/>
</dbReference>
<dbReference type="Gene3D" id="3.40.50.1820">
    <property type="entry name" value="alpha/beta hydrolase"/>
    <property type="match status" value="1"/>
</dbReference>
<dbReference type="OrthoDB" id="6130531at2759"/>
<dbReference type="InterPro" id="IPR006693">
    <property type="entry name" value="AB_hydrolase_lipase"/>
</dbReference>
<gene>
    <name evidence="11" type="ORF">Kpol_2002p98</name>
</gene>
<dbReference type="HOGENOM" id="CLU_024238_3_1_1"/>
<protein>
    <recommendedName>
        <fullName evidence="7">sterol esterase</fullName>
        <ecNumber evidence="7">3.1.1.13</ecNumber>
    </recommendedName>
</protein>
<evidence type="ECO:0000256" key="8">
    <source>
        <dbReference type="ARBA" id="ARBA00051395"/>
    </source>
</evidence>
<evidence type="ECO:0000256" key="4">
    <source>
        <dbReference type="ARBA" id="ARBA00022963"/>
    </source>
</evidence>
<dbReference type="Pfam" id="PF04083">
    <property type="entry name" value="Abhydro_lipase"/>
    <property type="match status" value="1"/>
</dbReference>
<evidence type="ECO:0000256" key="1">
    <source>
        <dbReference type="ARBA" id="ARBA00004370"/>
    </source>
</evidence>
<dbReference type="PANTHER" id="PTHR11005">
    <property type="entry name" value="LYSOSOMAL ACID LIPASE-RELATED"/>
    <property type="match status" value="1"/>
</dbReference>
<evidence type="ECO:0000256" key="9">
    <source>
        <dbReference type="SAM" id="Phobius"/>
    </source>
</evidence>
<dbReference type="STRING" id="436907.A7TFL2"/>
<dbReference type="AlphaFoldDB" id="A7TFL2"/>
<dbReference type="GeneID" id="5547353"/>
<dbReference type="eggNOG" id="KOG2624">
    <property type="taxonomic scope" value="Eukaryota"/>
</dbReference>
<comment type="subcellular location">
    <subcellularLocation>
        <location evidence="1">Membrane</location>
    </subcellularLocation>
</comment>
<evidence type="ECO:0000256" key="3">
    <source>
        <dbReference type="ARBA" id="ARBA00022801"/>
    </source>
</evidence>
<dbReference type="InParanoid" id="A7TFL2"/>
<proteinExistence type="inferred from homology"/>
<keyword evidence="9" id="KW-0812">Transmembrane</keyword>
<name>A7TFL2_VANPO</name>
<organism evidence="12">
    <name type="scientific">Vanderwaltozyma polyspora (strain ATCC 22028 / DSM 70294 / BCRC 21397 / CBS 2163 / NBRC 10782 / NRRL Y-8283 / UCD 57-17)</name>
    <name type="common">Kluyveromyces polysporus</name>
    <dbReference type="NCBI Taxonomy" id="436907"/>
    <lineage>
        <taxon>Eukaryota</taxon>
        <taxon>Fungi</taxon>
        <taxon>Dikarya</taxon>
        <taxon>Ascomycota</taxon>
        <taxon>Saccharomycotina</taxon>
        <taxon>Saccharomycetes</taxon>
        <taxon>Saccharomycetales</taxon>
        <taxon>Saccharomycetaceae</taxon>
        <taxon>Vanderwaltozyma</taxon>
    </lineage>
</organism>
<evidence type="ECO:0000259" key="10">
    <source>
        <dbReference type="Pfam" id="PF04083"/>
    </source>
</evidence>
<dbReference type="FunFam" id="3.40.50.1820:FF:000108">
    <property type="entry name" value="Lipid particle protein"/>
    <property type="match status" value="1"/>
</dbReference>
<keyword evidence="6 9" id="KW-0472">Membrane</keyword>
<keyword evidence="3" id="KW-0378">Hydrolase</keyword>
<dbReference type="ESTHER" id="vanpo-a7tfl2">
    <property type="family name" value="Acidic_Lipase"/>
</dbReference>
<dbReference type="SUPFAM" id="SSF53474">
    <property type="entry name" value="alpha/beta-Hydrolases"/>
    <property type="match status" value="1"/>
</dbReference>
<feature type="domain" description="Partial AB-hydrolase lipase" evidence="10">
    <location>
        <begin position="181"/>
        <end position="237"/>
    </location>
</feature>
<dbReference type="GO" id="GO:0016042">
    <property type="term" value="P:lipid catabolic process"/>
    <property type="evidence" value="ECO:0007669"/>
    <property type="project" value="UniProtKB-KW"/>
</dbReference>
<dbReference type="PhylomeDB" id="A7TFL2"/>
<keyword evidence="5" id="KW-0443">Lipid metabolism</keyword>
<dbReference type="RefSeq" id="XP_001646884.1">
    <property type="nucleotide sequence ID" value="XM_001646834.1"/>
</dbReference>
<dbReference type="Proteomes" id="UP000000267">
    <property type="component" value="Unassembled WGS sequence"/>
</dbReference>
<keyword evidence="12" id="KW-1185">Reference proteome</keyword>
<reference evidence="11 12" key="1">
    <citation type="journal article" date="2007" name="Proc. Natl. Acad. Sci. U.S.A.">
        <title>Independent sorting-out of thousands of duplicated gene pairs in two yeast species descended from a whole-genome duplication.</title>
        <authorList>
            <person name="Scannell D.R."/>
            <person name="Frank A.C."/>
            <person name="Conant G.C."/>
            <person name="Byrne K.P."/>
            <person name="Woolfit M."/>
            <person name="Wolfe K.H."/>
        </authorList>
    </citation>
    <scope>NUCLEOTIDE SEQUENCE [LARGE SCALE GENOMIC DNA]</scope>
    <source>
        <strain evidence="12">ATCC 22028 / DSM 70294 / BCRC 21397 / CBS 2163 / NBRC 10782 / NRRL Y-8283 / UCD 57-17</strain>
    </source>
</reference>
<dbReference type="EC" id="3.1.1.13" evidence="7"/>
<evidence type="ECO:0000313" key="12">
    <source>
        <dbReference type="Proteomes" id="UP000000267"/>
    </source>
</evidence>
<comment type="similarity">
    <text evidence="2">Belongs to the AB hydrolase superfamily.</text>
</comment>
<dbReference type="GO" id="GO:0005811">
    <property type="term" value="C:lipid droplet"/>
    <property type="evidence" value="ECO:0007669"/>
    <property type="project" value="EnsemblFungi"/>
</dbReference>
<evidence type="ECO:0000256" key="7">
    <source>
        <dbReference type="ARBA" id="ARBA00039150"/>
    </source>
</evidence>
<dbReference type="GO" id="GO:0016125">
    <property type="term" value="P:sterol metabolic process"/>
    <property type="evidence" value="ECO:0007669"/>
    <property type="project" value="EnsemblFungi"/>
</dbReference>
<evidence type="ECO:0000256" key="5">
    <source>
        <dbReference type="ARBA" id="ARBA00023098"/>
    </source>
</evidence>
<dbReference type="KEGG" id="vpo:Kpol_2002p98"/>
<dbReference type="GO" id="GO:0004771">
    <property type="term" value="F:sterol ester esterase activity"/>
    <property type="evidence" value="ECO:0007669"/>
    <property type="project" value="UniProtKB-EC"/>
</dbReference>
<dbReference type="InterPro" id="IPR029058">
    <property type="entry name" value="AB_hydrolase_fold"/>
</dbReference>
<evidence type="ECO:0000256" key="6">
    <source>
        <dbReference type="ARBA" id="ARBA00023136"/>
    </source>
</evidence>